<dbReference type="EMBL" id="NHYE01005247">
    <property type="protein sequence ID" value="PPQ75578.1"/>
    <property type="molecule type" value="Genomic_DNA"/>
</dbReference>
<gene>
    <name evidence="2" type="ORF">CVT26_012681</name>
</gene>
<dbReference type="InParanoid" id="A0A409WAR2"/>
<organism evidence="2 3">
    <name type="scientific">Gymnopilus dilepis</name>
    <dbReference type="NCBI Taxonomy" id="231916"/>
    <lineage>
        <taxon>Eukaryota</taxon>
        <taxon>Fungi</taxon>
        <taxon>Dikarya</taxon>
        <taxon>Basidiomycota</taxon>
        <taxon>Agaricomycotina</taxon>
        <taxon>Agaricomycetes</taxon>
        <taxon>Agaricomycetidae</taxon>
        <taxon>Agaricales</taxon>
        <taxon>Agaricineae</taxon>
        <taxon>Hymenogastraceae</taxon>
        <taxon>Gymnopilus</taxon>
    </lineage>
</organism>
<comment type="caution">
    <text evidence="2">The sequence shown here is derived from an EMBL/GenBank/DDBJ whole genome shotgun (WGS) entry which is preliminary data.</text>
</comment>
<sequence length="302" mass="30831">MQFKISTALVALAAAVMASAVAVKRDDAATCTLVLTPDAPVDVDASEFNFVIGRALSVETGSGIDQHGSSFTKNADGTYTVVDTISADGLTAAQTAADIEGWVGQTEPGIAANWLVDSVTCAYSIHKPSKPSNLNMQFKLSAVFVALAAAVAVSAVAVKRDDAATCTLVFTPSAAVDPSTDLDSEFNFVIGRALSAETGGNIEQFGSTATKNADGTYTVVDTIAADGLTAAQTAADIEGWVGQTEQFGFSSTPNADGSYTVVDTISSAGLTAMQNAAYIGGWVGQTKPDNATNRIVDSASCA</sequence>
<feature type="signal peptide" evidence="1">
    <location>
        <begin position="1"/>
        <end position="18"/>
    </location>
</feature>
<keyword evidence="1" id="KW-0732">Signal</keyword>
<evidence type="ECO:0000313" key="2">
    <source>
        <dbReference type="EMBL" id="PPQ75578.1"/>
    </source>
</evidence>
<protein>
    <recommendedName>
        <fullName evidence="4">PLAT domain-containing protein</fullName>
    </recommendedName>
</protein>
<accession>A0A409WAR2</accession>
<evidence type="ECO:0008006" key="4">
    <source>
        <dbReference type="Google" id="ProtNLM"/>
    </source>
</evidence>
<dbReference type="OrthoDB" id="3018247at2759"/>
<dbReference type="AlphaFoldDB" id="A0A409WAR2"/>
<name>A0A409WAR2_9AGAR</name>
<evidence type="ECO:0000313" key="3">
    <source>
        <dbReference type="Proteomes" id="UP000284706"/>
    </source>
</evidence>
<evidence type="ECO:0000256" key="1">
    <source>
        <dbReference type="SAM" id="SignalP"/>
    </source>
</evidence>
<keyword evidence="3" id="KW-1185">Reference proteome</keyword>
<dbReference type="Proteomes" id="UP000284706">
    <property type="component" value="Unassembled WGS sequence"/>
</dbReference>
<proteinExistence type="predicted"/>
<feature type="chain" id="PRO_5019354864" description="PLAT domain-containing protein" evidence="1">
    <location>
        <begin position="19"/>
        <end position="302"/>
    </location>
</feature>
<reference evidence="2 3" key="1">
    <citation type="journal article" date="2018" name="Evol. Lett.">
        <title>Horizontal gene cluster transfer increased hallucinogenic mushroom diversity.</title>
        <authorList>
            <person name="Reynolds H.T."/>
            <person name="Vijayakumar V."/>
            <person name="Gluck-Thaler E."/>
            <person name="Korotkin H.B."/>
            <person name="Matheny P.B."/>
            <person name="Slot J.C."/>
        </authorList>
    </citation>
    <scope>NUCLEOTIDE SEQUENCE [LARGE SCALE GENOMIC DNA]</scope>
    <source>
        <strain evidence="2 3">SRW20</strain>
    </source>
</reference>